<feature type="compositionally biased region" description="Basic and acidic residues" evidence="1">
    <location>
        <begin position="27"/>
        <end position="48"/>
    </location>
</feature>
<evidence type="ECO:0000256" key="1">
    <source>
        <dbReference type="SAM" id="MobiDB-lite"/>
    </source>
</evidence>
<name>A0A0E0A882_9ORYZ</name>
<reference evidence="2" key="2">
    <citation type="submission" date="2018-05" db="EMBL/GenBank/DDBJ databases">
        <title>OgluRS3 (Oryza glumaepatula Reference Sequence Version 3).</title>
        <authorList>
            <person name="Zhang J."/>
            <person name="Kudrna D."/>
            <person name="Lee S."/>
            <person name="Talag J."/>
            <person name="Welchert J."/>
            <person name="Wing R.A."/>
        </authorList>
    </citation>
    <scope>NUCLEOTIDE SEQUENCE [LARGE SCALE GENOMIC DNA]</scope>
</reference>
<keyword evidence="3" id="KW-1185">Reference proteome</keyword>
<evidence type="ECO:0008006" key="4">
    <source>
        <dbReference type="Google" id="ProtNLM"/>
    </source>
</evidence>
<protein>
    <recommendedName>
        <fullName evidence="4">PGG domain-containing protein</fullName>
    </recommendedName>
</protein>
<dbReference type="Proteomes" id="UP000026961">
    <property type="component" value="Chromosome 6"/>
</dbReference>
<evidence type="ECO:0000313" key="3">
    <source>
        <dbReference type="Proteomes" id="UP000026961"/>
    </source>
</evidence>
<accession>A0A0E0A882</accession>
<dbReference type="AlphaFoldDB" id="A0A0E0A882"/>
<proteinExistence type="predicted"/>
<dbReference type="HOGENOM" id="CLU_2691777_0_0_1"/>
<feature type="region of interest" description="Disordered" evidence="1">
    <location>
        <begin position="18"/>
        <end position="48"/>
    </location>
</feature>
<dbReference type="Gramene" id="OGLUM06G11980.1">
    <property type="protein sequence ID" value="OGLUM06G11980.1"/>
    <property type="gene ID" value="OGLUM06G11980"/>
</dbReference>
<evidence type="ECO:0000313" key="2">
    <source>
        <dbReference type="EnsemblPlants" id="OGLUM06G11980.1"/>
    </source>
</evidence>
<reference evidence="2" key="1">
    <citation type="submission" date="2015-04" db="UniProtKB">
        <authorList>
            <consortium name="EnsemblPlants"/>
        </authorList>
    </citation>
    <scope>IDENTIFICATION</scope>
</reference>
<dbReference type="EnsemblPlants" id="OGLUM06G11980.1">
    <property type="protein sequence ID" value="OGLUM06G11980.1"/>
    <property type="gene ID" value="OGLUM06G11980"/>
</dbReference>
<organism evidence="2">
    <name type="scientific">Oryza glumipatula</name>
    <dbReference type="NCBI Taxonomy" id="40148"/>
    <lineage>
        <taxon>Eukaryota</taxon>
        <taxon>Viridiplantae</taxon>
        <taxon>Streptophyta</taxon>
        <taxon>Embryophyta</taxon>
        <taxon>Tracheophyta</taxon>
        <taxon>Spermatophyta</taxon>
        <taxon>Magnoliopsida</taxon>
        <taxon>Liliopsida</taxon>
        <taxon>Poales</taxon>
        <taxon>Poaceae</taxon>
        <taxon>BOP clade</taxon>
        <taxon>Oryzoideae</taxon>
        <taxon>Oryzeae</taxon>
        <taxon>Oryzinae</taxon>
        <taxon>Oryza</taxon>
    </lineage>
</organism>
<sequence>MAASELFTATECAPAHARVSLTQQPERTMDCSKRMSSETTRHQHDERSERNAWFKEMRGWLMVLATVAASVTPG</sequence>